<dbReference type="OrthoDB" id="4281716at2"/>
<accession>A0A1I4Z5K6</accession>
<keyword evidence="1" id="KW-0378">Hydrolase</keyword>
<evidence type="ECO:0000313" key="4">
    <source>
        <dbReference type="Proteomes" id="UP000198867"/>
    </source>
</evidence>
<keyword evidence="4" id="KW-1185">Reference proteome</keyword>
<name>A0A1I4Z5K6_9MICO</name>
<dbReference type="STRING" id="995034.SAMN05216219_0749"/>
<gene>
    <name evidence="3" type="ORF">SAMN05216219_0749</name>
</gene>
<dbReference type="PANTHER" id="PTHR43283">
    <property type="entry name" value="BETA-LACTAMASE-RELATED"/>
    <property type="match status" value="1"/>
</dbReference>
<dbReference type="GO" id="GO:0016787">
    <property type="term" value="F:hydrolase activity"/>
    <property type="evidence" value="ECO:0007669"/>
    <property type="project" value="UniProtKB-KW"/>
</dbReference>
<feature type="domain" description="Beta-lactamase-related" evidence="2">
    <location>
        <begin position="13"/>
        <end position="342"/>
    </location>
</feature>
<proteinExistence type="predicted"/>
<organism evidence="3 4">
    <name type="scientific">Mycetocola miduiensis</name>
    <dbReference type="NCBI Taxonomy" id="995034"/>
    <lineage>
        <taxon>Bacteria</taxon>
        <taxon>Bacillati</taxon>
        <taxon>Actinomycetota</taxon>
        <taxon>Actinomycetes</taxon>
        <taxon>Micrococcales</taxon>
        <taxon>Microbacteriaceae</taxon>
        <taxon>Mycetocola</taxon>
    </lineage>
</organism>
<dbReference type="InterPro" id="IPR001466">
    <property type="entry name" value="Beta-lactam-related"/>
</dbReference>
<evidence type="ECO:0000256" key="1">
    <source>
        <dbReference type="ARBA" id="ARBA00022801"/>
    </source>
</evidence>
<dbReference type="AlphaFoldDB" id="A0A1I4Z5K6"/>
<dbReference type="RefSeq" id="WP_090708860.1">
    <property type="nucleotide sequence ID" value="NZ_FOVM01000001.1"/>
</dbReference>
<dbReference type="InterPro" id="IPR012338">
    <property type="entry name" value="Beta-lactam/transpept-like"/>
</dbReference>
<evidence type="ECO:0000313" key="3">
    <source>
        <dbReference type="EMBL" id="SFN45488.1"/>
    </source>
</evidence>
<reference evidence="4" key="1">
    <citation type="submission" date="2016-10" db="EMBL/GenBank/DDBJ databases">
        <authorList>
            <person name="Varghese N."/>
            <person name="Submissions S."/>
        </authorList>
    </citation>
    <scope>NUCLEOTIDE SEQUENCE [LARGE SCALE GENOMIC DNA]</scope>
    <source>
        <strain evidence="4">CGMCC 1.11101</strain>
    </source>
</reference>
<dbReference type="Proteomes" id="UP000198867">
    <property type="component" value="Unassembled WGS sequence"/>
</dbReference>
<dbReference type="SUPFAM" id="SSF56601">
    <property type="entry name" value="beta-lactamase/transpeptidase-like"/>
    <property type="match status" value="1"/>
</dbReference>
<dbReference type="Gene3D" id="3.40.710.10">
    <property type="entry name" value="DD-peptidase/beta-lactamase superfamily"/>
    <property type="match status" value="1"/>
</dbReference>
<dbReference type="PANTHER" id="PTHR43283:SF11">
    <property type="entry name" value="BETA-LACTAMASE-RELATED DOMAIN-CONTAINING PROTEIN"/>
    <property type="match status" value="1"/>
</dbReference>
<dbReference type="Pfam" id="PF00144">
    <property type="entry name" value="Beta-lactamase"/>
    <property type="match status" value="1"/>
</dbReference>
<evidence type="ECO:0000259" key="2">
    <source>
        <dbReference type="Pfam" id="PF00144"/>
    </source>
</evidence>
<sequence length="371" mass="38882">MNRQSTLQAVADDLVQTGPAGAVLGLSFQGARTVVASGFATLGNARPMTVDTAFDLASVSKVVGTTAALMRLVSDGALALDSTVASILPRFAGHDGTTVRDLLQHQAGLREWQPLYLSPRIGDGATAVLETIAPLYPLRSGRHYSDLGFQYLGLIIEAVTGRSLGDALHELVFTPLGMLETSFAPRPTVGSPVAASSIGDRAERTMVAAGEPYPVLWSDAGFTWREHELVGEANDGNCFHAFGGVAGHAGLFSTVNDLLTFAEAFSGPGGPSALCTTDVASEFFLPSSEPAQALGFRRMSIDIRGTQHPLLWHPGFTGCVVGFVPSVGLGITLASNRLLTPATPVAAAVLWERLVDVATELHSSTTDTRTP</sequence>
<dbReference type="EMBL" id="FOVM01000001">
    <property type="protein sequence ID" value="SFN45488.1"/>
    <property type="molecule type" value="Genomic_DNA"/>
</dbReference>
<protein>
    <submittedName>
        <fullName evidence="3">CubicO group peptidase, beta-lactamase class C family</fullName>
    </submittedName>
</protein>
<dbReference type="InterPro" id="IPR050789">
    <property type="entry name" value="Diverse_Enzym_Activities"/>
</dbReference>